<dbReference type="EMBL" id="MN812203">
    <property type="protein sequence ID" value="QHB38490.1"/>
    <property type="molecule type" value="Genomic_DNA"/>
</dbReference>
<feature type="region of interest" description="Disordered" evidence="1">
    <location>
        <begin position="127"/>
        <end position="147"/>
    </location>
</feature>
<gene>
    <name evidence="2" type="ORF">lotta81_gp032</name>
</gene>
<dbReference type="Proteomes" id="UP000464726">
    <property type="component" value="Segment"/>
</dbReference>
<name>A0A6B9L9F2_9CAUD</name>
<accession>A0A6B9L9F2</accession>
<keyword evidence="3" id="KW-1185">Reference proteome</keyword>
<evidence type="ECO:0000256" key="1">
    <source>
        <dbReference type="SAM" id="MobiDB-lite"/>
    </source>
</evidence>
<proteinExistence type="predicted"/>
<organism evidence="2 3">
    <name type="scientific">Flavobacterium phage vB_FspM_lotta8-1</name>
    <dbReference type="NCBI Taxonomy" id="2686242"/>
    <lineage>
        <taxon>Viruses</taxon>
        <taxon>Duplodnaviria</taxon>
        <taxon>Heunggongvirae</taxon>
        <taxon>Uroviricota</taxon>
        <taxon>Caudoviricetes</taxon>
        <taxon>Winoviridae</taxon>
        <taxon>Pippivirus</taxon>
        <taxon>Pippivirus lotta</taxon>
    </lineage>
</organism>
<evidence type="ECO:0000313" key="2">
    <source>
        <dbReference type="EMBL" id="QHB38490.1"/>
    </source>
</evidence>
<protein>
    <submittedName>
        <fullName evidence="2">Uncharacterized protein</fullName>
    </submittedName>
</protein>
<sequence>MKRIINSIFAFFGFKPAFILSNFRRAEKNYANLITVEQQAIDFVYGALKVINTALRSELERNGYDPKDVLKGIISVQAIATTSEKDSRFKSQVYSVNGFVVLRVNWKPNGFTLETNTSAQSTAHKKALKAGKEMNSGTKDIESKERKSVEIDALTNKKINEEKKLKVAK</sequence>
<reference evidence="2 3" key="1">
    <citation type="journal article" date="2020" name="Viruses">
        <title>Diversity and Host Interactions Among Virulent and Temperate Baltic Sea Flavobacterium Phages.</title>
        <authorList>
            <person name="Nilsson E."/>
            <person name="Bayfield O.W."/>
            <person name="Lundin D."/>
            <person name="Antson A.A."/>
            <person name="Holmfeldt K."/>
        </authorList>
    </citation>
    <scope>NUCLEOTIDE SEQUENCE [LARGE SCALE GENOMIC DNA]</scope>
</reference>
<evidence type="ECO:0000313" key="3">
    <source>
        <dbReference type="Proteomes" id="UP000464726"/>
    </source>
</evidence>